<organism evidence="3 4">
    <name type="scientific">Diplocarpon coronariae</name>
    <dbReference type="NCBI Taxonomy" id="2795749"/>
    <lineage>
        <taxon>Eukaryota</taxon>
        <taxon>Fungi</taxon>
        <taxon>Dikarya</taxon>
        <taxon>Ascomycota</taxon>
        <taxon>Pezizomycotina</taxon>
        <taxon>Leotiomycetes</taxon>
        <taxon>Helotiales</taxon>
        <taxon>Drepanopezizaceae</taxon>
        <taxon>Diplocarpon</taxon>
    </lineage>
</organism>
<dbReference type="InterPro" id="IPR001810">
    <property type="entry name" value="F-box_dom"/>
</dbReference>
<gene>
    <name evidence="3" type="ORF">B2J93_2115</name>
</gene>
<proteinExistence type="predicted"/>
<feature type="compositionally biased region" description="Low complexity" evidence="1">
    <location>
        <begin position="78"/>
        <end position="91"/>
    </location>
</feature>
<dbReference type="Pfam" id="PF12937">
    <property type="entry name" value="F-box-like"/>
    <property type="match status" value="1"/>
</dbReference>
<evidence type="ECO:0000259" key="2">
    <source>
        <dbReference type="PROSITE" id="PS50181"/>
    </source>
</evidence>
<dbReference type="AlphaFoldDB" id="A0A218Z0M6"/>
<dbReference type="EMBL" id="MZNU01000266">
    <property type="protein sequence ID" value="OWP01599.1"/>
    <property type="molecule type" value="Genomic_DNA"/>
</dbReference>
<evidence type="ECO:0000313" key="4">
    <source>
        <dbReference type="Proteomes" id="UP000242519"/>
    </source>
</evidence>
<feature type="domain" description="F-box" evidence="2">
    <location>
        <begin position="130"/>
        <end position="168"/>
    </location>
</feature>
<dbReference type="SUPFAM" id="SSF81383">
    <property type="entry name" value="F-box domain"/>
    <property type="match status" value="1"/>
</dbReference>
<feature type="region of interest" description="Disordered" evidence="1">
    <location>
        <begin position="49"/>
        <end position="96"/>
    </location>
</feature>
<dbReference type="InterPro" id="IPR036047">
    <property type="entry name" value="F-box-like_dom_sf"/>
</dbReference>
<feature type="region of interest" description="Disordered" evidence="1">
    <location>
        <begin position="1"/>
        <end position="26"/>
    </location>
</feature>
<dbReference type="OrthoDB" id="3550724at2759"/>
<keyword evidence="4" id="KW-1185">Reference proteome</keyword>
<evidence type="ECO:0000313" key="3">
    <source>
        <dbReference type="EMBL" id="OWP01599.1"/>
    </source>
</evidence>
<dbReference type="PROSITE" id="PS50181">
    <property type="entry name" value="FBOX"/>
    <property type="match status" value="1"/>
</dbReference>
<evidence type="ECO:0000256" key="1">
    <source>
        <dbReference type="SAM" id="MobiDB-lite"/>
    </source>
</evidence>
<comment type="caution">
    <text evidence="3">The sequence shown here is derived from an EMBL/GenBank/DDBJ whole genome shotgun (WGS) entry which is preliminary data.</text>
</comment>
<dbReference type="InParanoid" id="A0A218Z0M6"/>
<reference evidence="3 4" key="1">
    <citation type="submission" date="2017-04" db="EMBL/GenBank/DDBJ databases">
        <title>Draft genome sequence of Marssonina coronaria NL1: causal agent of apple blotch.</title>
        <authorList>
            <person name="Cheng Q."/>
        </authorList>
    </citation>
    <scope>NUCLEOTIDE SEQUENCE [LARGE SCALE GENOMIC DNA]</scope>
    <source>
        <strain evidence="3 4">NL1</strain>
    </source>
</reference>
<name>A0A218Z0M6_9HELO</name>
<feature type="compositionally biased region" description="Polar residues" evidence="1">
    <location>
        <begin position="1"/>
        <end position="23"/>
    </location>
</feature>
<accession>A0A218Z0M6</accession>
<protein>
    <recommendedName>
        <fullName evidence="2">F-box domain-containing protein</fullName>
    </recommendedName>
</protein>
<dbReference type="Proteomes" id="UP000242519">
    <property type="component" value="Unassembled WGS sequence"/>
</dbReference>
<sequence>MSSVYSAASCDTNSPPSTATSFESPPPTYLTATTVRLLHAAALPQPTTPLRVTFQDSPVPRRGTQASDLAVSWSPVEPTSKTTHTSTSPSKLVSPPLVTPPAIKIRDLAISAPDTSRAPPAHPPPQVKPTDRLTSLPPELLLQILVHLPTSSSLLPLSQTSTYLQSFILCTHARSIVNSLITAHHSASAAILGAHVDESGWLVPTRRCVLEAEKKIVRERVRRSGCECVRCREILLESSSASGSDASPGLEGGLLNCLPPSASALLPNRRHAHTAIPAPFLLTHPGPLFLVFLERYEWELATRHAMLQAQPATAQHGSGSPQQREDEERRFDFVVGHWLVRRFLDDVERDFGSGSSGTASGSGSSDWEKSGFGYDAYKWEGSRDRAQKYISRVLGSVGYASAKMEDEGEVPEKLLFGEITPSLCSPPSSSRSLSPSPSGSTSWARGLLWYYGTPTPPPSLAGDSEQTQKPPRKRRFPFSLQYPFASEGEAQAQADAQVWSCIAGFSQGVRKAGRKVKMVLGARC</sequence>